<gene>
    <name evidence="2" type="ORF">NKR23_g2943</name>
</gene>
<reference evidence="2" key="1">
    <citation type="submission" date="2022-07" db="EMBL/GenBank/DDBJ databases">
        <title>Fungi with potential for degradation of polypropylene.</title>
        <authorList>
            <person name="Gostincar C."/>
        </authorList>
    </citation>
    <scope>NUCLEOTIDE SEQUENCE</scope>
    <source>
        <strain evidence="2">EXF-13308</strain>
    </source>
</reference>
<keyword evidence="1" id="KW-1133">Transmembrane helix</keyword>
<dbReference type="Proteomes" id="UP001174694">
    <property type="component" value="Unassembled WGS sequence"/>
</dbReference>
<feature type="transmembrane region" description="Helical" evidence="1">
    <location>
        <begin position="297"/>
        <end position="320"/>
    </location>
</feature>
<comment type="caution">
    <text evidence="2">The sequence shown here is derived from an EMBL/GenBank/DDBJ whole genome shotgun (WGS) entry which is preliminary data.</text>
</comment>
<evidence type="ECO:0000256" key="1">
    <source>
        <dbReference type="SAM" id="Phobius"/>
    </source>
</evidence>
<dbReference type="EMBL" id="JANBVO010000005">
    <property type="protein sequence ID" value="KAJ9151751.1"/>
    <property type="molecule type" value="Genomic_DNA"/>
</dbReference>
<accession>A0AA38RL70</accession>
<keyword evidence="1" id="KW-0812">Transmembrane</keyword>
<keyword evidence="1" id="KW-0472">Membrane</keyword>
<evidence type="ECO:0000313" key="2">
    <source>
        <dbReference type="EMBL" id="KAJ9151751.1"/>
    </source>
</evidence>
<organism evidence="2 3">
    <name type="scientific">Pleurostoma richardsiae</name>
    <dbReference type="NCBI Taxonomy" id="41990"/>
    <lineage>
        <taxon>Eukaryota</taxon>
        <taxon>Fungi</taxon>
        <taxon>Dikarya</taxon>
        <taxon>Ascomycota</taxon>
        <taxon>Pezizomycotina</taxon>
        <taxon>Sordariomycetes</taxon>
        <taxon>Sordariomycetidae</taxon>
        <taxon>Calosphaeriales</taxon>
        <taxon>Pleurostomataceae</taxon>
        <taxon>Pleurostoma</taxon>
    </lineage>
</organism>
<proteinExistence type="predicted"/>
<protein>
    <submittedName>
        <fullName evidence="2">Uncharacterized protein</fullName>
    </submittedName>
</protein>
<sequence>METQASINTIWPSVTDGEIEAMGSHYANLLEYFNSELATIVENSDLFALAAPSEILRSIRELKLLGSVPRLEAIETLRRGFTTQTSSEDRILRSLDAAVRLWLTVNITSSGVRRPGLLVWTNEQTLGDLIALHFKQLSSSQGSVALDERVPPDLTADSLVNNYGFTVSWTHNLAAHLIIDWKHKIITIYEHKVCLQNHIRFPGNSLIPDDVLGEAIDTLNLLFPFQDDPTKRFLAKHKKPFYGLGFCNRPRKLELVEYRYWRNRIADLVDILKGPPVGLQQLRLERDGRNLLQFATFWIATAVGILTIVSIGIGVVSIVYSAKQYDLAVKQYELSVVQTCLDPSVRTQIPHICT</sequence>
<evidence type="ECO:0000313" key="3">
    <source>
        <dbReference type="Proteomes" id="UP001174694"/>
    </source>
</evidence>
<name>A0AA38RL70_9PEZI</name>
<keyword evidence="3" id="KW-1185">Reference proteome</keyword>
<dbReference type="AlphaFoldDB" id="A0AA38RL70"/>